<evidence type="ECO:0000256" key="2">
    <source>
        <dbReference type="ARBA" id="ARBA00022737"/>
    </source>
</evidence>
<dbReference type="InterPro" id="IPR049630">
    <property type="entry name" value="DYDC-like_DD"/>
</dbReference>
<feature type="non-terminal residue" evidence="7">
    <location>
        <position position="1"/>
    </location>
</feature>
<name>A0A267GNB4_9PLAT</name>
<dbReference type="InterPro" id="IPR025139">
    <property type="entry name" value="DUF4062"/>
</dbReference>
<dbReference type="Pfam" id="PF13271">
    <property type="entry name" value="DUF4062"/>
    <property type="match status" value="1"/>
</dbReference>
<keyword evidence="1" id="KW-0853">WD repeat</keyword>
<dbReference type="InterPro" id="IPR057588">
    <property type="entry name" value="NWD1/2-like_WH"/>
</dbReference>
<dbReference type="STRING" id="282301.A0A267GNB4"/>
<gene>
    <name evidence="7" type="ORF">BOX15_Mlig012608g2</name>
</gene>
<feature type="region of interest" description="Disordered" evidence="3">
    <location>
        <begin position="1545"/>
        <end position="1564"/>
    </location>
</feature>
<keyword evidence="8" id="KW-1185">Reference proteome</keyword>
<proteinExistence type="predicted"/>
<dbReference type="InterPro" id="IPR027417">
    <property type="entry name" value="P-loop_NTPase"/>
</dbReference>
<dbReference type="Pfam" id="PF25469">
    <property type="entry name" value="WHD_NWD1"/>
    <property type="match status" value="1"/>
</dbReference>
<dbReference type="EMBL" id="NIVC01000227">
    <property type="protein sequence ID" value="PAA87518.1"/>
    <property type="molecule type" value="Genomic_DNA"/>
</dbReference>
<dbReference type="OrthoDB" id="2325716at2759"/>
<feature type="domain" description="DUF4062" evidence="5">
    <location>
        <begin position="137"/>
        <end position="234"/>
    </location>
</feature>
<dbReference type="Gene3D" id="3.40.50.300">
    <property type="entry name" value="P-loop containing nucleotide triphosphate hydrolases"/>
    <property type="match status" value="1"/>
</dbReference>
<dbReference type="Proteomes" id="UP000215902">
    <property type="component" value="Unassembled WGS sequence"/>
</dbReference>
<evidence type="ECO:0000313" key="8">
    <source>
        <dbReference type="Proteomes" id="UP000215902"/>
    </source>
</evidence>
<comment type="caution">
    <text evidence="7">The sequence shown here is derived from an EMBL/GenBank/DDBJ whole genome shotgun (WGS) entry which is preliminary data.</text>
</comment>
<feature type="region of interest" description="Disordered" evidence="3">
    <location>
        <begin position="69"/>
        <end position="88"/>
    </location>
</feature>
<organism evidence="7 8">
    <name type="scientific">Macrostomum lignano</name>
    <dbReference type="NCBI Taxonomy" id="282301"/>
    <lineage>
        <taxon>Eukaryota</taxon>
        <taxon>Metazoa</taxon>
        <taxon>Spiralia</taxon>
        <taxon>Lophotrochozoa</taxon>
        <taxon>Platyhelminthes</taxon>
        <taxon>Rhabditophora</taxon>
        <taxon>Macrostomorpha</taxon>
        <taxon>Macrostomida</taxon>
        <taxon>Macrostomidae</taxon>
        <taxon>Macrostomum</taxon>
    </lineage>
</organism>
<dbReference type="Pfam" id="PF05729">
    <property type="entry name" value="NACHT"/>
    <property type="match status" value="1"/>
</dbReference>
<feature type="compositionally biased region" description="Basic and acidic residues" evidence="3">
    <location>
        <begin position="1"/>
        <end position="12"/>
    </location>
</feature>
<sequence length="2096" mass="234479">CKLQEEETKESGDATVPAVGHTTGGSSGGPMARRPSLLKRLSQRVAPAAAAKSKVSKWTKLMSGARLLQRGSDAAKAPAVTEGQQRRRRPALVKRFTQAIPALLLESESQNVFRRLMSGDLLSSASDLPEKNSRTVRVFLSSTFSDMHTERNVIMNQVYPKLRRYCREQHGVAFNIVDMRWGIQDGATIDRTATEICLAELLNCQRLSIGPHFLGILSHRYGSRQLPHKVQQSEMEIIVRRIKSSGSDTTLALLHKWYRLDENLTDDPVFVFQSPESLANGDEVKAEEARAGWWSEERLLIDAVSAAAEEAVELGEMSPDQALRYSASVTHLEFVHGVFQCRDSRRQDALLFCREIEDVKQQVAAGDSTVSRFVQTLSDGTLDEATFEKLQRLKEQQLPAVLPADNIVTHRVTWSSVTKGDADYEGRLAVDFEVQLRRLIDRGMNQLSGLESDSLYTEVLQHSHQCVSYVKQFQGRQSCMEAVKRQLMGPSTRPVVIYGCSGSGKTSVLARAGVLIRDWLPQSQRSEALIFMRFLGTSPASSSIRQTLKSICLQMAVFMSQSETELLQTLEDFRDLVENFYRMAETLCQQGRRIFVLLDSLDQLDASDGAHSLNWLRAEQPNNMKLVLSCLPELHGILDTCQRLLENDADAFIEVRGLEPSLCCSIVQQMLETRGRCLTASQWKLVQSAFNECSLPIFMTLMFNEVVQWRSYTPIESLQHTVRGAIIHFFGRLEKQFGTLLVRHSLSYITASRNGLSDVEMEDLLSLDEDVLGEIFAHHLPPFIRVPPLCWTRLRHEIGDYLVEREADASRVFFWYHRQFWEVAREYLFVDSAHARATHSRLADYFLGVWAGKAKPFHCPTNLAAKLSRQGIAPPTEADRQVAAQPHTLQMQADGSRRLNLRKLSELPYHLVRSGRIEEFHREVTFNVVHLEARLTSSSRYQLMRDLRLFLDLNESEKGDWNAAVDAERVFNAIRVASLSLGHSSLALAVDLCGRLRHFAEESRNIQRLLNGCRDDNASTARILPLNSCFDSGSSFTQCTVQVQLALGMLCESGQIYAVSLDDRLDGTVWWFDLEGNELKKIECQSPVLLHIHLRHMRTLQPSGCYLSIAKEDPNDNKTYKIFKTNLHTGAWRVVMDSLPGEIALAAAESGDNLVYAASDKHLVLRKKTSESASRTPFYLLRPEPLHLVRLLASESRWEGPILNGDQFLFFVGHSELFSDHDATGPPAHVPRLLILDKYCTEVELGCPELTERALNSQFQSFCPFVLHGKLLIITRTEGPENASHSVAFSVHCFTINSKEVHKSAFWKLIRPATDANHEFSIVLSADGGTAALMFRSPVQSGMGFVCNLCDGSSAQLAYHPVLEETHNLDQDDSKEIAPLMDSLFISSNGDLLLSKGRSGCMLNLWSARDGSFLRTLTGNSEFYSLGQPSGTDFLAINLLPDESVANDSWVHLKILKLSALQASIGDFDKAKISTKMIKQGLFAYRPGQSGKMISSFYDQQVNQGQAVEVDFGTGRSRIVIDIRGKDSSNASDAMGVFAEEDEDNYLKGSEKAEESKPEDNTADDFVKHLDPFLKDYNENWDELKCVNLILVHDPRYLGMRLVDSESTTLTNGTLFDVDSNSIDPSRTELTVIITNHPQFTSLPVGYLLAKDEHRPPMFDEASDYFGVLSSDKGQMFLLLKKTVQILCADLLTRRIERLKAPQLPSKLPIGEAFLSYATRRAAVEAMRAAASDLAQADARLDLAVATDGGSQGELELNKFAISQARELLRLKIAEYLESSVDQESGSPLAAEIVPKLSELLTQAAGGDSSKVSAAMLCLAQNGLQLVLQFSLKLKHDDHCQPEMLFARPGHPGHVIVQYRCVGIESYARALHREVMCWPGQLVTYDVNLGVVSVSKTFDSGILCLLPDGERCFTYRMKIVSVQTGETVHDLDPTNAVVLKDMLLTMDGSVLIGRRLALGQRWSNRDQEDGTEEDLMQDGQRILQAFSLLDGSLLFNYLFEEEPVLLMSPSPNRLVVLLRDHPVQVYEILQAEHTDSHQALLNNRNPKPINDYLQRDYLSYVRAVLSRGLARVADARPADPIEFLAHWLLLMKGADA</sequence>
<evidence type="ECO:0008006" key="9">
    <source>
        <dbReference type="Google" id="ProtNLM"/>
    </source>
</evidence>
<dbReference type="Gene3D" id="1.20.890.10">
    <property type="entry name" value="cAMP-dependent protein kinase regulatory subunit, dimerization-anchoring domain"/>
    <property type="match status" value="1"/>
</dbReference>
<dbReference type="PANTHER" id="PTHR19871">
    <property type="entry name" value="BETA TRANSDUCIN-RELATED PROTEIN"/>
    <property type="match status" value="1"/>
</dbReference>
<evidence type="ECO:0000313" key="7">
    <source>
        <dbReference type="EMBL" id="PAA87518.1"/>
    </source>
</evidence>
<evidence type="ECO:0000256" key="3">
    <source>
        <dbReference type="SAM" id="MobiDB-lite"/>
    </source>
</evidence>
<feature type="domain" description="NACHT" evidence="4">
    <location>
        <begin position="493"/>
        <end position="671"/>
    </location>
</feature>
<evidence type="ECO:0000256" key="1">
    <source>
        <dbReference type="ARBA" id="ARBA00022574"/>
    </source>
</evidence>
<dbReference type="PANTHER" id="PTHR19871:SF14">
    <property type="entry name" value="DUF4062 DOMAIN-CONTAINING PROTEIN"/>
    <property type="match status" value="1"/>
</dbReference>
<evidence type="ECO:0000259" key="6">
    <source>
        <dbReference type="Pfam" id="PF25469"/>
    </source>
</evidence>
<dbReference type="InterPro" id="IPR052752">
    <property type="entry name" value="NACHT-WD_repeat"/>
</dbReference>
<feature type="domain" description="NWD1/2-like winged helix-turn-helix" evidence="6">
    <location>
        <begin position="714"/>
        <end position="826"/>
    </location>
</feature>
<keyword evidence="2" id="KW-0677">Repeat</keyword>
<dbReference type="InterPro" id="IPR007111">
    <property type="entry name" value="NACHT_NTPase"/>
</dbReference>
<protein>
    <recommendedName>
        <fullName evidence="9">NACHT domain-containing protein</fullName>
    </recommendedName>
</protein>
<dbReference type="InterPro" id="IPR007858">
    <property type="entry name" value="Dpy-30_motif"/>
</dbReference>
<feature type="region of interest" description="Disordered" evidence="3">
    <location>
        <begin position="1"/>
        <end position="36"/>
    </location>
</feature>
<dbReference type="CDD" id="cd22966">
    <property type="entry name" value="DD_DYDC-like"/>
    <property type="match status" value="1"/>
</dbReference>
<reference evidence="7 8" key="1">
    <citation type="submission" date="2017-06" db="EMBL/GenBank/DDBJ databases">
        <title>A platform for efficient transgenesis in Macrostomum lignano, a flatworm model organism for stem cell research.</title>
        <authorList>
            <person name="Berezikov E."/>
        </authorList>
    </citation>
    <scope>NUCLEOTIDE SEQUENCE [LARGE SCALE GENOMIC DNA]</scope>
    <source>
        <strain evidence="7">DV1</strain>
        <tissue evidence="7">Whole organism</tissue>
    </source>
</reference>
<dbReference type="SUPFAM" id="SSF52540">
    <property type="entry name" value="P-loop containing nucleoside triphosphate hydrolases"/>
    <property type="match status" value="1"/>
</dbReference>
<dbReference type="Pfam" id="PF05186">
    <property type="entry name" value="Dpy-30"/>
    <property type="match status" value="1"/>
</dbReference>
<evidence type="ECO:0000259" key="5">
    <source>
        <dbReference type="Pfam" id="PF13271"/>
    </source>
</evidence>
<evidence type="ECO:0000259" key="4">
    <source>
        <dbReference type="Pfam" id="PF05729"/>
    </source>
</evidence>
<accession>A0A267GNB4</accession>